<dbReference type="GO" id="GO:0032259">
    <property type="term" value="P:methylation"/>
    <property type="evidence" value="ECO:0007669"/>
    <property type="project" value="UniProtKB-KW"/>
</dbReference>
<evidence type="ECO:0000313" key="7">
    <source>
        <dbReference type="Proteomes" id="UP001564408"/>
    </source>
</evidence>
<evidence type="ECO:0000259" key="4">
    <source>
        <dbReference type="Pfam" id="PF00891"/>
    </source>
</evidence>
<dbReference type="Gene3D" id="1.10.10.10">
    <property type="entry name" value="Winged helix-like DNA-binding domain superfamily/Winged helix DNA-binding domain"/>
    <property type="match status" value="1"/>
</dbReference>
<feature type="domain" description="O-methyltransferase C-terminal" evidence="4">
    <location>
        <begin position="140"/>
        <end position="352"/>
    </location>
</feature>
<sequence>MQARLTLRDRALGVRDRLIASPRFQRWVAGVPIVRKVAQRRARAVFDLVAGFVYSQILFACVRLKLFDALVEGPRSIVDLAERLSLSVDAAERLLRAAAALGLAQRRANGDYGLGELGAAVVGNPGIAAMVEHHAILYADLHDPVALLRGEEKDTLMANYWPYAAGGRTDELAAERLVEYSALMSASQPLIASDVIDAYPFERHRCLLDVAGGEGTFLAAVGARVPALRLMLFDLPVVADRARARFAQVGLADRAEAVGGDMLADPLPEGADLVSLVRVVHDHDDVGVEAIFRSVRRMLPDDGALIVAEAMSDTPGAEPIGDAYFGFYLLAMGRGRSRTPDEIIALLRKAGFTRCEILPTRRPMLVRLVVARP</sequence>
<dbReference type="Gene3D" id="3.40.50.150">
    <property type="entry name" value="Vaccinia Virus protein VP39"/>
    <property type="match status" value="1"/>
</dbReference>
<protein>
    <submittedName>
        <fullName evidence="6">Methyltransferase</fullName>
    </submittedName>
</protein>
<evidence type="ECO:0000256" key="1">
    <source>
        <dbReference type="ARBA" id="ARBA00022603"/>
    </source>
</evidence>
<dbReference type="InterPro" id="IPR036390">
    <property type="entry name" value="WH_DNA-bd_sf"/>
</dbReference>
<proteinExistence type="predicted"/>
<dbReference type="InterPro" id="IPR036388">
    <property type="entry name" value="WH-like_DNA-bd_sf"/>
</dbReference>
<dbReference type="InterPro" id="IPR029063">
    <property type="entry name" value="SAM-dependent_MTases_sf"/>
</dbReference>
<dbReference type="EMBL" id="JBDKXB010000035">
    <property type="protein sequence ID" value="MEY6433989.1"/>
    <property type="molecule type" value="Genomic_DNA"/>
</dbReference>
<dbReference type="InterPro" id="IPR016461">
    <property type="entry name" value="COMT-like"/>
</dbReference>
<dbReference type="PANTHER" id="PTHR43712">
    <property type="entry name" value="PUTATIVE (AFU_ORTHOLOGUE AFUA_4G14580)-RELATED"/>
    <property type="match status" value="1"/>
</dbReference>
<dbReference type="InterPro" id="IPR012967">
    <property type="entry name" value="COMT_dimerisation"/>
</dbReference>
<dbReference type="Pfam" id="PF08100">
    <property type="entry name" value="Dimerisation"/>
    <property type="match status" value="1"/>
</dbReference>
<evidence type="ECO:0000259" key="5">
    <source>
        <dbReference type="Pfam" id="PF08100"/>
    </source>
</evidence>
<dbReference type="SUPFAM" id="SSF53335">
    <property type="entry name" value="S-adenosyl-L-methionine-dependent methyltransferases"/>
    <property type="match status" value="1"/>
</dbReference>
<dbReference type="Proteomes" id="UP001564408">
    <property type="component" value="Unassembled WGS sequence"/>
</dbReference>
<keyword evidence="2" id="KW-0808">Transferase</keyword>
<keyword evidence="7" id="KW-1185">Reference proteome</keyword>
<dbReference type="PIRSF" id="PIRSF005739">
    <property type="entry name" value="O-mtase"/>
    <property type="match status" value="1"/>
</dbReference>
<keyword evidence="3" id="KW-0949">S-adenosyl-L-methionine</keyword>
<dbReference type="GO" id="GO:0008168">
    <property type="term" value="F:methyltransferase activity"/>
    <property type="evidence" value="ECO:0007669"/>
    <property type="project" value="UniProtKB-KW"/>
</dbReference>
<dbReference type="RefSeq" id="WP_369668372.1">
    <property type="nucleotide sequence ID" value="NZ_JBDKXB010000035.1"/>
</dbReference>
<reference evidence="6 7" key="1">
    <citation type="submission" date="2024-05" db="EMBL/GenBank/DDBJ databases">
        <title>Genome Sequence and Characterization of the New Strain Purple Sulfur Bacterium of Genus Thioalkalicoccus.</title>
        <authorList>
            <person name="Bryantseva I.A."/>
            <person name="Kyndt J.A."/>
            <person name="Imhoff J.F."/>
        </authorList>
    </citation>
    <scope>NUCLEOTIDE SEQUENCE [LARGE SCALE GENOMIC DNA]</scope>
    <source>
        <strain evidence="6 7">Um2</strain>
    </source>
</reference>
<dbReference type="SUPFAM" id="SSF46785">
    <property type="entry name" value="Winged helix' DNA-binding domain"/>
    <property type="match status" value="1"/>
</dbReference>
<dbReference type="InterPro" id="IPR001077">
    <property type="entry name" value="COMT_C"/>
</dbReference>
<evidence type="ECO:0000313" key="6">
    <source>
        <dbReference type="EMBL" id="MEY6433989.1"/>
    </source>
</evidence>
<dbReference type="PANTHER" id="PTHR43712:SF2">
    <property type="entry name" value="O-METHYLTRANSFERASE CICE"/>
    <property type="match status" value="1"/>
</dbReference>
<keyword evidence="1 6" id="KW-0489">Methyltransferase</keyword>
<dbReference type="Gene3D" id="1.10.287.1350">
    <property type="match status" value="1"/>
</dbReference>
<evidence type="ECO:0000256" key="2">
    <source>
        <dbReference type="ARBA" id="ARBA00022679"/>
    </source>
</evidence>
<gene>
    <name evidence="6" type="ORF">ABC977_16410</name>
</gene>
<dbReference type="Pfam" id="PF00891">
    <property type="entry name" value="Methyltransf_2"/>
    <property type="match status" value="1"/>
</dbReference>
<evidence type="ECO:0000256" key="3">
    <source>
        <dbReference type="ARBA" id="ARBA00022691"/>
    </source>
</evidence>
<accession>A0ABV4BJJ9</accession>
<name>A0ABV4BJJ9_9GAMM</name>
<dbReference type="PROSITE" id="PS51683">
    <property type="entry name" value="SAM_OMT_II"/>
    <property type="match status" value="1"/>
</dbReference>
<organism evidence="6 7">
    <name type="scientific">Thioalkalicoccus limnaeus</name>
    <dbReference type="NCBI Taxonomy" id="120681"/>
    <lineage>
        <taxon>Bacteria</taxon>
        <taxon>Pseudomonadati</taxon>
        <taxon>Pseudomonadota</taxon>
        <taxon>Gammaproteobacteria</taxon>
        <taxon>Chromatiales</taxon>
        <taxon>Chromatiaceae</taxon>
        <taxon>Thioalkalicoccus</taxon>
    </lineage>
</organism>
<feature type="domain" description="O-methyltransferase dimerisation" evidence="5">
    <location>
        <begin position="47"/>
        <end position="119"/>
    </location>
</feature>
<comment type="caution">
    <text evidence="6">The sequence shown here is derived from an EMBL/GenBank/DDBJ whole genome shotgun (WGS) entry which is preliminary data.</text>
</comment>